<evidence type="ECO:0000256" key="1">
    <source>
        <dbReference type="SAM" id="MobiDB-lite"/>
    </source>
</evidence>
<evidence type="ECO:0008006" key="3">
    <source>
        <dbReference type="Google" id="ProtNLM"/>
    </source>
</evidence>
<evidence type="ECO:0000313" key="2">
    <source>
        <dbReference type="EMBL" id="CAE0644696.1"/>
    </source>
</evidence>
<feature type="compositionally biased region" description="Basic and acidic residues" evidence="1">
    <location>
        <begin position="1"/>
        <end position="16"/>
    </location>
</feature>
<dbReference type="Gene3D" id="2.60.120.620">
    <property type="entry name" value="q2cbj1_9rhob like domain"/>
    <property type="match status" value="1"/>
</dbReference>
<name>A0A7S3Y8Z0_HETAK</name>
<dbReference type="Pfam" id="PF05721">
    <property type="entry name" value="PhyH"/>
    <property type="match status" value="1"/>
</dbReference>
<organism evidence="2">
    <name type="scientific">Heterosigma akashiwo</name>
    <name type="common">Chromophytic alga</name>
    <name type="synonym">Heterosigma carterae</name>
    <dbReference type="NCBI Taxonomy" id="2829"/>
    <lineage>
        <taxon>Eukaryota</taxon>
        <taxon>Sar</taxon>
        <taxon>Stramenopiles</taxon>
        <taxon>Ochrophyta</taxon>
        <taxon>Raphidophyceae</taxon>
        <taxon>Chattonellales</taxon>
        <taxon>Chattonellaceae</taxon>
        <taxon>Heterosigma</taxon>
    </lineage>
</organism>
<accession>A0A7S3Y8Z0</accession>
<proteinExistence type="predicted"/>
<protein>
    <recommendedName>
        <fullName evidence="3">Phytanoyl-CoA dioxygenase</fullName>
    </recommendedName>
</protein>
<dbReference type="AlphaFoldDB" id="A0A7S3Y8Z0"/>
<dbReference type="SUPFAM" id="SSF51197">
    <property type="entry name" value="Clavaminate synthase-like"/>
    <property type="match status" value="1"/>
</dbReference>
<dbReference type="EMBL" id="HBIU01051522">
    <property type="protein sequence ID" value="CAE0644696.1"/>
    <property type="molecule type" value="Transcribed_RNA"/>
</dbReference>
<reference evidence="2" key="1">
    <citation type="submission" date="2021-01" db="EMBL/GenBank/DDBJ databases">
        <authorList>
            <person name="Corre E."/>
            <person name="Pelletier E."/>
            <person name="Niang G."/>
            <person name="Scheremetjew M."/>
            <person name="Finn R."/>
            <person name="Kale V."/>
            <person name="Holt S."/>
            <person name="Cochrane G."/>
            <person name="Meng A."/>
            <person name="Brown T."/>
            <person name="Cohen L."/>
        </authorList>
    </citation>
    <scope>NUCLEOTIDE SEQUENCE</scope>
    <source>
        <strain evidence="2">CCMP3107</strain>
    </source>
</reference>
<feature type="region of interest" description="Disordered" evidence="1">
    <location>
        <begin position="1"/>
        <end position="23"/>
    </location>
</feature>
<sequence>MDKPPRPDEIDRREKVGGNFGMPHRDLPFDECHDPATGQSTVLSIWCPITDAALDNGCMMAIPREHDVHFENYQDKERHLSPFKYDFNFAATTPLPAPAGSVLVWHPNIIHWGSACSAYAAGPARKSIAGAFRLPERRLPTSEKERRLYGRGPVTREELRAGLGVDTKLRCIAYALMMYSVWFPEFEGFDAQKLRS</sequence>
<gene>
    <name evidence="2" type="ORF">HAKA00212_LOCUS22789</name>
</gene>
<dbReference type="InterPro" id="IPR008775">
    <property type="entry name" value="Phytyl_CoA_dOase-like"/>
</dbReference>